<keyword evidence="10" id="KW-0206">Cytoskeleton</keyword>
<evidence type="ECO:0008006" key="15">
    <source>
        <dbReference type="Google" id="ProtNLM"/>
    </source>
</evidence>
<dbReference type="InterPro" id="IPR033341">
    <property type="entry name" value="SKA3"/>
</dbReference>
<reference evidence="13" key="1">
    <citation type="submission" date="2020-03" db="EMBL/GenBank/DDBJ databases">
        <title>A high-quality chromosome-level genome assembly of a woody plant with both climbing and erect habits, Rhamnella rubrinervis.</title>
        <authorList>
            <person name="Lu Z."/>
            <person name="Yang Y."/>
            <person name="Zhu X."/>
            <person name="Sun Y."/>
        </authorList>
    </citation>
    <scope>NUCLEOTIDE SEQUENCE</scope>
    <source>
        <strain evidence="13">BYM</strain>
        <tissue evidence="13">Leaf</tissue>
    </source>
</reference>
<dbReference type="GO" id="GO:0051301">
    <property type="term" value="P:cell division"/>
    <property type="evidence" value="ECO:0007669"/>
    <property type="project" value="UniProtKB-KW"/>
</dbReference>
<comment type="similarity">
    <text evidence="3">Belongs to the SKA3 family.</text>
</comment>
<evidence type="ECO:0000256" key="4">
    <source>
        <dbReference type="ARBA" id="ARBA00022454"/>
    </source>
</evidence>
<dbReference type="GO" id="GO:0000940">
    <property type="term" value="C:outer kinetochore"/>
    <property type="evidence" value="ECO:0007669"/>
    <property type="project" value="InterPro"/>
</dbReference>
<dbReference type="Proteomes" id="UP000796880">
    <property type="component" value="Unassembled WGS sequence"/>
</dbReference>
<proteinExistence type="inferred from homology"/>
<evidence type="ECO:0000256" key="1">
    <source>
        <dbReference type="ARBA" id="ARBA00004186"/>
    </source>
</evidence>
<evidence type="ECO:0000313" key="14">
    <source>
        <dbReference type="Proteomes" id="UP000796880"/>
    </source>
</evidence>
<dbReference type="PANTHER" id="PTHR48118">
    <property type="entry name" value="SPINDLE AND KINETOCHORE-ASSOCIATED PROTEIN 3"/>
    <property type="match status" value="1"/>
</dbReference>
<dbReference type="PANTHER" id="PTHR48118:SF1">
    <property type="entry name" value="SPINDLE AND KINETOCHORE-ASSOCIATED PROTEIN 3"/>
    <property type="match status" value="1"/>
</dbReference>
<evidence type="ECO:0000256" key="3">
    <source>
        <dbReference type="ARBA" id="ARBA00007716"/>
    </source>
</evidence>
<keyword evidence="9" id="KW-0995">Kinetochore</keyword>
<sequence length="312" mass="34321">MESSIASFCESMASFCNHIETSCDALKQSIHRHPIPLDSASSTFVQCLNRRLASASSELNVLESLSLETVSFEELLGHCNEVYKNNQENLLHLQERLKPLGYVPEFGNDDEDEVQDDLSSPLGLDLTTASSNGARSAIKCLDSDEDLLSSSLKDLGFSDLCLDSLASKGKGKIDEPDVYLHEPVKAHDLKEEEVDYPALGVSKASMHLDFEEMDINSKPVKAPSPVMKLSKDDYEGLPSYMKGLAPWEDIVAAVEKINSSLNEKTEGSGLFRQDEISSMGLGPKARSYLLLLVRMNLLVVETIDGVISYRVL</sequence>
<evidence type="ECO:0000256" key="11">
    <source>
        <dbReference type="ARBA" id="ARBA00023306"/>
    </source>
</evidence>
<dbReference type="EMBL" id="VOIH02000007">
    <property type="protein sequence ID" value="KAF3442797.1"/>
    <property type="molecule type" value="Genomic_DNA"/>
</dbReference>
<keyword evidence="14" id="KW-1185">Reference proteome</keyword>
<evidence type="ECO:0000256" key="8">
    <source>
        <dbReference type="ARBA" id="ARBA00022776"/>
    </source>
</evidence>
<dbReference type="GO" id="GO:0000278">
    <property type="term" value="P:mitotic cell cycle"/>
    <property type="evidence" value="ECO:0007669"/>
    <property type="project" value="TreeGrafter"/>
</dbReference>
<protein>
    <recommendedName>
        <fullName evidence="15">Spindle and kinetochore-associated protein 3</fullName>
    </recommendedName>
</protein>
<keyword evidence="7" id="KW-0493">Microtubule</keyword>
<keyword evidence="12" id="KW-0137">Centromere</keyword>
<keyword evidence="6" id="KW-0132">Cell division</keyword>
<evidence type="ECO:0000256" key="5">
    <source>
        <dbReference type="ARBA" id="ARBA00022490"/>
    </source>
</evidence>
<evidence type="ECO:0000256" key="6">
    <source>
        <dbReference type="ARBA" id="ARBA00022618"/>
    </source>
</evidence>
<comment type="subcellular location">
    <subcellularLocation>
        <location evidence="2">Chromosome</location>
        <location evidence="2">Centromere</location>
        <location evidence="2">Kinetochore</location>
    </subcellularLocation>
    <subcellularLocation>
        <location evidence="1">Cytoplasm</location>
        <location evidence="1">Cytoskeleton</location>
        <location evidence="1">Spindle</location>
    </subcellularLocation>
</comment>
<keyword evidence="11" id="KW-0131">Cell cycle</keyword>
<dbReference type="GO" id="GO:0007059">
    <property type="term" value="P:chromosome segregation"/>
    <property type="evidence" value="ECO:0007669"/>
    <property type="project" value="InterPro"/>
</dbReference>
<organism evidence="13 14">
    <name type="scientific">Rhamnella rubrinervis</name>
    <dbReference type="NCBI Taxonomy" id="2594499"/>
    <lineage>
        <taxon>Eukaryota</taxon>
        <taxon>Viridiplantae</taxon>
        <taxon>Streptophyta</taxon>
        <taxon>Embryophyta</taxon>
        <taxon>Tracheophyta</taxon>
        <taxon>Spermatophyta</taxon>
        <taxon>Magnoliopsida</taxon>
        <taxon>eudicotyledons</taxon>
        <taxon>Gunneridae</taxon>
        <taxon>Pentapetalae</taxon>
        <taxon>rosids</taxon>
        <taxon>fabids</taxon>
        <taxon>Rosales</taxon>
        <taxon>Rhamnaceae</taxon>
        <taxon>rhamnoid group</taxon>
        <taxon>Rhamneae</taxon>
        <taxon>Rhamnella</taxon>
    </lineage>
</organism>
<evidence type="ECO:0000313" key="13">
    <source>
        <dbReference type="EMBL" id="KAF3442797.1"/>
    </source>
</evidence>
<keyword evidence="8" id="KW-0498">Mitosis</keyword>
<evidence type="ECO:0000256" key="12">
    <source>
        <dbReference type="ARBA" id="ARBA00023328"/>
    </source>
</evidence>
<gene>
    <name evidence="13" type="ORF">FNV43_RR16714</name>
</gene>
<accession>A0A8K0GZA2</accession>
<evidence type="ECO:0000256" key="10">
    <source>
        <dbReference type="ARBA" id="ARBA00023212"/>
    </source>
</evidence>
<evidence type="ECO:0000256" key="2">
    <source>
        <dbReference type="ARBA" id="ARBA00004629"/>
    </source>
</evidence>
<evidence type="ECO:0000256" key="9">
    <source>
        <dbReference type="ARBA" id="ARBA00022838"/>
    </source>
</evidence>
<name>A0A8K0GZA2_9ROSA</name>
<comment type="caution">
    <text evidence="13">The sequence shown here is derived from an EMBL/GenBank/DDBJ whole genome shotgun (WGS) entry which is preliminary data.</text>
</comment>
<dbReference type="GO" id="GO:0005876">
    <property type="term" value="C:spindle microtubule"/>
    <property type="evidence" value="ECO:0007669"/>
    <property type="project" value="TreeGrafter"/>
</dbReference>
<dbReference type="AlphaFoldDB" id="A0A8K0GZA2"/>
<keyword evidence="4" id="KW-0158">Chromosome</keyword>
<dbReference type="OrthoDB" id="552789at2759"/>
<keyword evidence="5" id="KW-0963">Cytoplasm</keyword>
<evidence type="ECO:0000256" key="7">
    <source>
        <dbReference type="ARBA" id="ARBA00022701"/>
    </source>
</evidence>